<accession>A0A501PP24</accession>
<comment type="caution">
    <text evidence="2">The sequence shown here is derived from an EMBL/GenBank/DDBJ whole genome shotgun (WGS) entry which is preliminary data.</text>
</comment>
<evidence type="ECO:0000313" key="2">
    <source>
        <dbReference type="EMBL" id="TPD61867.1"/>
    </source>
</evidence>
<organism evidence="2 3">
    <name type="scientific">Emcibacter nanhaiensis</name>
    <dbReference type="NCBI Taxonomy" id="1505037"/>
    <lineage>
        <taxon>Bacteria</taxon>
        <taxon>Pseudomonadati</taxon>
        <taxon>Pseudomonadota</taxon>
        <taxon>Alphaproteobacteria</taxon>
        <taxon>Emcibacterales</taxon>
        <taxon>Emcibacteraceae</taxon>
        <taxon>Emcibacter</taxon>
    </lineage>
</organism>
<feature type="signal peptide" evidence="1">
    <location>
        <begin position="1"/>
        <end position="22"/>
    </location>
</feature>
<evidence type="ECO:0000313" key="3">
    <source>
        <dbReference type="Proteomes" id="UP000319148"/>
    </source>
</evidence>
<dbReference type="Proteomes" id="UP000319148">
    <property type="component" value="Unassembled WGS sequence"/>
</dbReference>
<feature type="chain" id="PRO_5021345149" evidence="1">
    <location>
        <begin position="23"/>
        <end position="110"/>
    </location>
</feature>
<reference evidence="3" key="1">
    <citation type="submission" date="2019-06" db="EMBL/GenBank/DDBJ databases">
        <title>The complete genome of Emcibacter congregatus ZYLT.</title>
        <authorList>
            <person name="Zhao Z."/>
        </authorList>
    </citation>
    <scope>NUCLEOTIDE SEQUENCE [LARGE SCALE GENOMIC DNA]</scope>
    <source>
        <strain evidence="3">MCCC 1A06723</strain>
    </source>
</reference>
<keyword evidence="1" id="KW-0732">Signal</keyword>
<sequence>MKKNIVLTGICLATLFATPALAANCVKPTAPEIPDAYISGAEELISMVEKFRNEYQPANEAYKKCLLDSISSYAHKSAIENKLAYAHAVEVKAAKKLNAAIREFNEQTES</sequence>
<name>A0A501PP24_9PROT</name>
<gene>
    <name evidence="2" type="ORF">FIV46_06565</name>
</gene>
<protein>
    <submittedName>
        <fullName evidence="2">Uncharacterized protein</fullName>
    </submittedName>
</protein>
<proteinExistence type="predicted"/>
<keyword evidence="3" id="KW-1185">Reference proteome</keyword>
<dbReference type="AlphaFoldDB" id="A0A501PP24"/>
<evidence type="ECO:0000256" key="1">
    <source>
        <dbReference type="SAM" id="SignalP"/>
    </source>
</evidence>
<dbReference type="EMBL" id="VFIY01000005">
    <property type="protein sequence ID" value="TPD61867.1"/>
    <property type="molecule type" value="Genomic_DNA"/>
</dbReference>
<dbReference type="RefSeq" id="WP_139939672.1">
    <property type="nucleotide sequence ID" value="NZ_JBHSYP010000003.1"/>
</dbReference>